<gene>
    <name evidence="5" type="ORF">GQR91_12635</name>
    <name evidence="6" type="ORF">SAMN05216557_1022</name>
</gene>
<evidence type="ECO:0000313" key="7">
    <source>
        <dbReference type="Proteomes" id="UP000323502"/>
    </source>
</evidence>
<name>A0A1G7HU22_9SPHN</name>
<dbReference type="Gene3D" id="2.60.120.10">
    <property type="entry name" value="Jelly Rolls"/>
    <property type="match status" value="1"/>
</dbReference>
<dbReference type="Gene3D" id="1.10.10.10">
    <property type="entry name" value="Winged helix-like DNA-binding domain superfamily/Winged helix DNA-binding domain"/>
    <property type="match status" value="1"/>
</dbReference>
<evidence type="ECO:0000256" key="3">
    <source>
        <dbReference type="ARBA" id="ARBA00023163"/>
    </source>
</evidence>
<reference evidence="6 7" key="1">
    <citation type="submission" date="2016-10" db="EMBL/GenBank/DDBJ databases">
        <authorList>
            <person name="Varghese N."/>
            <person name="Submissions S."/>
        </authorList>
    </citation>
    <scope>NUCLEOTIDE SEQUENCE [LARGE SCALE GENOMIC DNA]</scope>
    <source>
        <strain evidence="6 7">S7-754</strain>
    </source>
</reference>
<dbReference type="PROSITE" id="PS51063">
    <property type="entry name" value="HTH_CRP_2"/>
    <property type="match status" value="1"/>
</dbReference>
<organism evidence="6 7">
    <name type="scientific">Sphingomonas carotinifaciens</name>
    <dbReference type="NCBI Taxonomy" id="1166323"/>
    <lineage>
        <taxon>Bacteria</taxon>
        <taxon>Pseudomonadati</taxon>
        <taxon>Pseudomonadota</taxon>
        <taxon>Alphaproteobacteria</taxon>
        <taxon>Sphingomonadales</taxon>
        <taxon>Sphingomonadaceae</taxon>
        <taxon>Sphingomonas</taxon>
    </lineage>
</organism>
<dbReference type="Pfam" id="PF13545">
    <property type="entry name" value="HTH_Crp_2"/>
    <property type="match status" value="1"/>
</dbReference>
<feature type="domain" description="HTH crp-type" evidence="4">
    <location>
        <begin position="145"/>
        <end position="219"/>
    </location>
</feature>
<dbReference type="RefSeq" id="WP_112382307.1">
    <property type="nucleotide sequence ID" value="NZ_CP178397.1"/>
</dbReference>
<dbReference type="InterPro" id="IPR000595">
    <property type="entry name" value="cNMP-bd_dom"/>
</dbReference>
<dbReference type="Proteomes" id="UP000323502">
    <property type="component" value="Unassembled WGS sequence"/>
</dbReference>
<dbReference type="InterPro" id="IPR036390">
    <property type="entry name" value="WH_DNA-bd_sf"/>
</dbReference>
<dbReference type="SMART" id="SM00419">
    <property type="entry name" value="HTH_CRP"/>
    <property type="match status" value="1"/>
</dbReference>
<dbReference type="GO" id="GO:0003677">
    <property type="term" value="F:DNA binding"/>
    <property type="evidence" value="ECO:0007669"/>
    <property type="project" value="UniProtKB-KW"/>
</dbReference>
<keyword evidence="1" id="KW-0805">Transcription regulation</keyword>
<dbReference type="EMBL" id="WSUT01000005">
    <property type="protein sequence ID" value="MWC44492.1"/>
    <property type="molecule type" value="Genomic_DNA"/>
</dbReference>
<keyword evidence="7" id="KW-1185">Reference proteome</keyword>
<dbReference type="SUPFAM" id="SSF51206">
    <property type="entry name" value="cAMP-binding domain-like"/>
    <property type="match status" value="1"/>
</dbReference>
<dbReference type="CDD" id="cd00038">
    <property type="entry name" value="CAP_ED"/>
    <property type="match status" value="1"/>
</dbReference>
<accession>A0A1G7HU22</accession>
<dbReference type="SUPFAM" id="SSF46785">
    <property type="entry name" value="Winged helix' DNA-binding domain"/>
    <property type="match status" value="1"/>
</dbReference>
<evidence type="ECO:0000256" key="2">
    <source>
        <dbReference type="ARBA" id="ARBA00023125"/>
    </source>
</evidence>
<protein>
    <submittedName>
        <fullName evidence="5">Helix-turn-helix domain-containing protein</fullName>
    </submittedName>
    <submittedName>
        <fullName evidence="6">cAMP-binding domain of CRP or a regulatory subunit of cAMP-dependent protein kinases</fullName>
    </submittedName>
</protein>
<evidence type="ECO:0000256" key="1">
    <source>
        <dbReference type="ARBA" id="ARBA00023015"/>
    </source>
</evidence>
<dbReference type="InterPro" id="IPR018490">
    <property type="entry name" value="cNMP-bd_dom_sf"/>
</dbReference>
<keyword evidence="2" id="KW-0238">DNA-binding</keyword>
<dbReference type="OrthoDB" id="6155297at2"/>
<dbReference type="GO" id="GO:0006355">
    <property type="term" value="P:regulation of DNA-templated transcription"/>
    <property type="evidence" value="ECO:0007669"/>
    <property type="project" value="InterPro"/>
</dbReference>
<dbReference type="EMBL" id="FNBI01000002">
    <property type="protein sequence ID" value="SDF04027.1"/>
    <property type="molecule type" value="Genomic_DNA"/>
</dbReference>
<evidence type="ECO:0000259" key="4">
    <source>
        <dbReference type="PROSITE" id="PS51063"/>
    </source>
</evidence>
<evidence type="ECO:0000313" key="6">
    <source>
        <dbReference type="EMBL" id="SDF04027.1"/>
    </source>
</evidence>
<reference evidence="5 8" key="2">
    <citation type="submission" date="2019-12" db="EMBL/GenBank/DDBJ databases">
        <authorList>
            <person name="Zheng J."/>
        </authorList>
    </citation>
    <scope>NUCLEOTIDE SEQUENCE [LARGE SCALE GENOMIC DNA]</scope>
    <source>
        <strain evidence="5 8">DSM 27347</strain>
    </source>
</reference>
<sequence>MNNPLIRKLEQFTRLSGSDRTILDELASTGIRRLSARRDLVREGEKPRAINLMLDGWAFRYKMLEDGRRQIISFFLPGDLCDLNIYLLREMDHSIAALTPLTFCEIPRDTFEQVTERPRIVQALWWDSLVAAAIQREWTVNLGQRNALERISHLICELFFRIRGVGLNDDTSFFCPITQNDLAEATGMTSVHVNRTLQELRGRGLVHWKGKQVEIPDLGALCQLALFNQNYLHLDREGAHLDAND</sequence>
<proteinExistence type="predicted"/>
<dbReference type="InterPro" id="IPR036388">
    <property type="entry name" value="WH-like_DNA-bd_sf"/>
</dbReference>
<dbReference type="Pfam" id="PF00027">
    <property type="entry name" value="cNMP_binding"/>
    <property type="match status" value="1"/>
</dbReference>
<evidence type="ECO:0000313" key="5">
    <source>
        <dbReference type="EMBL" id="MWC44492.1"/>
    </source>
</evidence>
<dbReference type="Proteomes" id="UP000436801">
    <property type="component" value="Unassembled WGS sequence"/>
</dbReference>
<keyword evidence="3" id="KW-0804">Transcription</keyword>
<dbReference type="InterPro" id="IPR014710">
    <property type="entry name" value="RmlC-like_jellyroll"/>
</dbReference>
<dbReference type="InterPro" id="IPR012318">
    <property type="entry name" value="HTH_CRP"/>
</dbReference>
<dbReference type="AlphaFoldDB" id="A0A1G7HU22"/>
<evidence type="ECO:0000313" key="8">
    <source>
        <dbReference type="Proteomes" id="UP000436801"/>
    </source>
</evidence>